<organism evidence="2 3">
    <name type="scientific">Parasedimentitalea maritima</name>
    <dbReference type="NCBI Taxonomy" id="2578117"/>
    <lineage>
        <taxon>Bacteria</taxon>
        <taxon>Pseudomonadati</taxon>
        <taxon>Pseudomonadota</taxon>
        <taxon>Alphaproteobacteria</taxon>
        <taxon>Rhodobacterales</taxon>
        <taxon>Paracoccaceae</taxon>
        <taxon>Parasedimentitalea</taxon>
    </lineage>
</organism>
<gene>
    <name evidence="2" type="ORF">GP644_05210</name>
</gene>
<dbReference type="Proteomes" id="UP000441586">
    <property type="component" value="Unassembled WGS sequence"/>
</dbReference>
<dbReference type="InterPro" id="IPR018656">
    <property type="entry name" value="DUF2087"/>
</dbReference>
<reference evidence="2 3" key="1">
    <citation type="submission" date="2019-12" db="EMBL/GenBank/DDBJ databases">
        <authorList>
            <person name="Zhang Y.-J."/>
        </authorList>
    </citation>
    <scope>NUCLEOTIDE SEQUENCE [LARGE SCALE GENOMIC DNA]</scope>
    <source>
        <strain evidence="2 3">H18S-6</strain>
    </source>
</reference>
<evidence type="ECO:0000259" key="1">
    <source>
        <dbReference type="Pfam" id="PF09860"/>
    </source>
</evidence>
<dbReference type="EMBL" id="WSFO01000002">
    <property type="protein sequence ID" value="KAE9631708.1"/>
    <property type="molecule type" value="Genomic_DNA"/>
</dbReference>
<accession>A0A6A4RLT0</accession>
<protein>
    <submittedName>
        <fullName evidence="2">DUF2087 domain-containing protein</fullName>
    </submittedName>
</protein>
<dbReference type="RefSeq" id="WP_158977663.1">
    <property type="nucleotide sequence ID" value="NZ_WSFO01000002.1"/>
</dbReference>
<evidence type="ECO:0000313" key="2">
    <source>
        <dbReference type="EMBL" id="KAE9631708.1"/>
    </source>
</evidence>
<comment type="caution">
    <text evidence="2">The sequence shown here is derived from an EMBL/GenBank/DDBJ whole genome shotgun (WGS) entry which is preliminary data.</text>
</comment>
<dbReference type="AlphaFoldDB" id="A0A6A4RLT0"/>
<evidence type="ECO:0000313" key="3">
    <source>
        <dbReference type="Proteomes" id="UP000441586"/>
    </source>
</evidence>
<proteinExistence type="predicted"/>
<sequence>MTRDVIRLTIADLSQFTKSLRGTLSDAPSHVEMLNRVAQAAGYKNFQHLRATNAPEPQVNQRLLDRALRNFDDKGRFSNWPGKTSMQNLCLWAVWAVLPSRTVWGEREISDLLNELTTLEDAAQVRRSLVEMRLVTRTKDGSRYQRVEQPVPVDARALISQLRELQRVPLPDVAFAFSRTAT</sequence>
<dbReference type="Pfam" id="PF09860">
    <property type="entry name" value="DUF2087"/>
    <property type="match status" value="1"/>
</dbReference>
<feature type="domain" description="DUF2087" evidence="1">
    <location>
        <begin position="76"/>
        <end position="146"/>
    </location>
</feature>
<name>A0A6A4RLT0_9RHOB</name>